<dbReference type="GeneID" id="81596716"/>
<accession>A0AAD6CFT8</accession>
<evidence type="ECO:0000313" key="2">
    <source>
        <dbReference type="Proteomes" id="UP001213681"/>
    </source>
</evidence>
<organism evidence="1 2">
    <name type="scientific">Penicillium daleae</name>
    <dbReference type="NCBI Taxonomy" id="63821"/>
    <lineage>
        <taxon>Eukaryota</taxon>
        <taxon>Fungi</taxon>
        <taxon>Dikarya</taxon>
        <taxon>Ascomycota</taxon>
        <taxon>Pezizomycotina</taxon>
        <taxon>Eurotiomycetes</taxon>
        <taxon>Eurotiomycetidae</taxon>
        <taxon>Eurotiales</taxon>
        <taxon>Aspergillaceae</taxon>
        <taxon>Penicillium</taxon>
    </lineage>
</organism>
<proteinExistence type="predicted"/>
<evidence type="ECO:0000313" key="1">
    <source>
        <dbReference type="EMBL" id="KAJ5461538.1"/>
    </source>
</evidence>
<reference evidence="1" key="1">
    <citation type="submission" date="2022-12" db="EMBL/GenBank/DDBJ databases">
        <authorList>
            <person name="Petersen C."/>
        </authorList>
    </citation>
    <scope>NUCLEOTIDE SEQUENCE</scope>
    <source>
        <strain evidence="1">IBT 16125</strain>
    </source>
</reference>
<dbReference type="Proteomes" id="UP001213681">
    <property type="component" value="Unassembled WGS sequence"/>
</dbReference>
<dbReference type="EMBL" id="JAPVEA010000002">
    <property type="protein sequence ID" value="KAJ5461538.1"/>
    <property type="molecule type" value="Genomic_DNA"/>
</dbReference>
<sequence length="217" mass="25223">MESANRQFLQDRINEIEAMHLSTEEENLHEMRDYWPDLGVQRDLDSRQDDASRDLIRRLCETGNVSRLEDVKILYHEHIDGIIPPTLVTDEWCQMYLEPLQSVCNEAAEQHEDDDDDENIPIPRCEELGHFIKYANGVEDPDFRRSGIPAWEPVPQIGIRAFAFPDRLTIQPLLSPALAASRERLKEYLRADLLDDRFIRGVVDSDLEVKVGFQRTH</sequence>
<protein>
    <submittedName>
        <fullName evidence="1">Uncharacterized protein</fullName>
    </submittedName>
</protein>
<name>A0AAD6CFT8_9EURO</name>
<dbReference type="AlphaFoldDB" id="A0AAD6CFT8"/>
<comment type="caution">
    <text evidence="1">The sequence shown here is derived from an EMBL/GenBank/DDBJ whole genome shotgun (WGS) entry which is preliminary data.</text>
</comment>
<dbReference type="RefSeq" id="XP_056770580.1">
    <property type="nucleotide sequence ID" value="XM_056906473.1"/>
</dbReference>
<reference evidence="1" key="2">
    <citation type="journal article" date="2023" name="IMA Fungus">
        <title>Comparative genomic study of the Penicillium genus elucidates a diverse pangenome and 15 lateral gene transfer events.</title>
        <authorList>
            <person name="Petersen C."/>
            <person name="Sorensen T."/>
            <person name="Nielsen M.R."/>
            <person name="Sondergaard T.E."/>
            <person name="Sorensen J.L."/>
            <person name="Fitzpatrick D.A."/>
            <person name="Frisvad J.C."/>
            <person name="Nielsen K.L."/>
        </authorList>
    </citation>
    <scope>NUCLEOTIDE SEQUENCE</scope>
    <source>
        <strain evidence="1">IBT 16125</strain>
    </source>
</reference>
<gene>
    <name evidence="1" type="ORF">N7458_003090</name>
</gene>
<keyword evidence="2" id="KW-1185">Reference proteome</keyword>